<proteinExistence type="predicted"/>
<sequence>MGGLAKTKTKRGNKREYAKRGLYSKPYEALISSFAVKHNLAVVALSRPWFCVSSAAMVCVMWARTEGLNMGPR</sequence>
<evidence type="ECO:0000313" key="2">
    <source>
        <dbReference type="Proteomes" id="UP001605036"/>
    </source>
</evidence>
<protein>
    <submittedName>
        <fullName evidence="1">Uncharacterized protein</fullName>
    </submittedName>
</protein>
<comment type="caution">
    <text evidence="1">The sequence shown here is derived from an EMBL/GenBank/DDBJ whole genome shotgun (WGS) entry which is preliminary data.</text>
</comment>
<dbReference type="EMBL" id="JBHFFA010000005">
    <property type="protein sequence ID" value="KAL2623786.1"/>
    <property type="molecule type" value="Genomic_DNA"/>
</dbReference>
<reference evidence="1 2" key="1">
    <citation type="submission" date="2024-09" db="EMBL/GenBank/DDBJ databases">
        <title>Chromosome-scale assembly of Riccia fluitans.</title>
        <authorList>
            <person name="Paukszto L."/>
            <person name="Sawicki J."/>
            <person name="Karawczyk K."/>
            <person name="Piernik-Szablinska J."/>
            <person name="Szczecinska M."/>
            <person name="Mazdziarz M."/>
        </authorList>
    </citation>
    <scope>NUCLEOTIDE SEQUENCE [LARGE SCALE GENOMIC DNA]</scope>
    <source>
        <strain evidence="1">Rf_01</strain>
        <tissue evidence="1">Aerial parts of the thallus</tissue>
    </source>
</reference>
<accession>A0ABD1YAL8</accession>
<evidence type="ECO:0000313" key="1">
    <source>
        <dbReference type="EMBL" id="KAL2623786.1"/>
    </source>
</evidence>
<organism evidence="1 2">
    <name type="scientific">Riccia fluitans</name>
    <dbReference type="NCBI Taxonomy" id="41844"/>
    <lineage>
        <taxon>Eukaryota</taxon>
        <taxon>Viridiplantae</taxon>
        <taxon>Streptophyta</taxon>
        <taxon>Embryophyta</taxon>
        <taxon>Marchantiophyta</taxon>
        <taxon>Marchantiopsida</taxon>
        <taxon>Marchantiidae</taxon>
        <taxon>Marchantiales</taxon>
        <taxon>Ricciaceae</taxon>
        <taxon>Riccia</taxon>
    </lineage>
</organism>
<dbReference type="Proteomes" id="UP001605036">
    <property type="component" value="Unassembled WGS sequence"/>
</dbReference>
<keyword evidence="2" id="KW-1185">Reference proteome</keyword>
<name>A0ABD1YAL8_9MARC</name>
<dbReference type="AlphaFoldDB" id="A0ABD1YAL8"/>
<gene>
    <name evidence="1" type="ORF">R1flu_008031</name>
</gene>